<keyword evidence="3" id="KW-1185">Reference proteome</keyword>
<comment type="caution">
    <text evidence="2">The sequence shown here is derived from an EMBL/GenBank/DDBJ whole genome shotgun (WGS) entry which is preliminary data.</text>
</comment>
<feature type="region of interest" description="Disordered" evidence="1">
    <location>
        <begin position="1"/>
        <end position="72"/>
    </location>
</feature>
<protein>
    <submittedName>
        <fullName evidence="2">Uncharacterized protein</fullName>
    </submittedName>
</protein>
<gene>
    <name evidence="2" type="ORF">V6N12_038657</name>
</gene>
<feature type="compositionally biased region" description="Basic and acidic residues" evidence="1">
    <location>
        <begin position="40"/>
        <end position="53"/>
    </location>
</feature>
<sequence>MTSDNLGKFDNPSLPQEVASSGRLSHDSTRSGQQVSYGVDGRERISANEHMDLEMTSSVDTAIGTDSRQLQP</sequence>
<dbReference type="Proteomes" id="UP001472677">
    <property type="component" value="Unassembled WGS sequence"/>
</dbReference>
<reference evidence="2 3" key="1">
    <citation type="journal article" date="2024" name="G3 (Bethesda)">
        <title>Genome assembly of Hibiscus sabdariffa L. provides insights into metabolisms of medicinal natural products.</title>
        <authorList>
            <person name="Kim T."/>
        </authorList>
    </citation>
    <scope>NUCLEOTIDE SEQUENCE [LARGE SCALE GENOMIC DNA]</scope>
    <source>
        <strain evidence="2">TK-2024</strain>
        <tissue evidence="2">Old leaves</tissue>
    </source>
</reference>
<proteinExistence type="predicted"/>
<evidence type="ECO:0000313" key="2">
    <source>
        <dbReference type="EMBL" id="KAK8516414.1"/>
    </source>
</evidence>
<evidence type="ECO:0000313" key="3">
    <source>
        <dbReference type="Proteomes" id="UP001472677"/>
    </source>
</evidence>
<feature type="compositionally biased region" description="Polar residues" evidence="1">
    <location>
        <begin position="55"/>
        <end position="72"/>
    </location>
</feature>
<evidence type="ECO:0000256" key="1">
    <source>
        <dbReference type="SAM" id="MobiDB-lite"/>
    </source>
</evidence>
<dbReference type="EMBL" id="JBBPBM010000058">
    <property type="protein sequence ID" value="KAK8516414.1"/>
    <property type="molecule type" value="Genomic_DNA"/>
</dbReference>
<accession>A0ABR2CAG4</accession>
<name>A0ABR2CAG4_9ROSI</name>
<organism evidence="2 3">
    <name type="scientific">Hibiscus sabdariffa</name>
    <name type="common">roselle</name>
    <dbReference type="NCBI Taxonomy" id="183260"/>
    <lineage>
        <taxon>Eukaryota</taxon>
        <taxon>Viridiplantae</taxon>
        <taxon>Streptophyta</taxon>
        <taxon>Embryophyta</taxon>
        <taxon>Tracheophyta</taxon>
        <taxon>Spermatophyta</taxon>
        <taxon>Magnoliopsida</taxon>
        <taxon>eudicotyledons</taxon>
        <taxon>Gunneridae</taxon>
        <taxon>Pentapetalae</taxon>
        <taxon>rosids</taxon>
        <taxon>malvids</taxon>
        <taxon>Malvales</taxon>
        <taxon>Malvaceae</taxon>
        <taxon>Malvoideae</taxon>
        <taxon>Hibiscus</taxon>
    </lineage>
</organism>